<comment type="caution">
    <text evidence="1">The sequence shown here is derived from an EMBL/GenBank/DDBJ whole genome shotgun (WGS) entry which is preliminary data.</text>
</comment>
<gene>
    <name evidence="1" type="ORF">EGT71_14115</name>
</gene>
<dbReference type="OrthoDB" id="6624629at2"/>
<proteinExistence type="predicted"/>
<organism evidence="1 2">
    <name type="scientific">Atlantibacter subterraneus</name>
    <dbReference type="NCBI Taxonomy" id="255519"/>
    <lineage>
        <taxon>Bacteria</taxon>
        <taxon>Pseudomonadati</taxon>
        <taxon>Pseudomonadota</taxon>
        <taxon>Gammaproteobacteria</taxon>
        <taxon>Enterobacterales</taxon>
        <taxon>Enterobacteriaceae</taxon>
        <taxon>Atlantibacter</taxon>
    </lineage>
</organism>
<evidence type="ECO:0000313" key="1">
    <source>
        <dbReference type="EMBL" id="RSE24928.1"/>
    </source>
</evidence>
<name>A0A3R9F307_9ENTR</name>
<dbReference type="EMBL" id="RHXB01000009">
    <property type="protein sequence ID" value="RSE24928.1"/>
    <property type="molecule type" value="Genomic_DNA"/>
</dbReference>
<reference evidence="1 2" key="1">
    <citation type="submission" date="2018-10" db="EMBL/GenBank/DDBJ databases">
        <title>Transmission dynamics of multidrug resistant bacteria on intensive care unit surfaces.</title>
        <authorList>
            <person name="D'Souza A.W."/>
            <person name="Potter R.F."/>
            <person name="Wallace M."/>
            <person name="Shupe A."/>
            <person name="Patel S."/>
            <person name="Sun S."/>
            <person name="Gul D."/>
            <person name="Kwon J.H."/>
            <person name="Andleeb S."/>
            <person name="Burnham C.-A.D."/>
            <person name="Dantas G."/>
        </authorList>
    </citation>
    <scope>NUCLEOTIDE SEQUENCE [LARGE SCALE GENOMIC DNA]</scope>
    <source>
        <strain evidence="1 2">AS_373</strain>
    </source>
</reference>
<dbReference type="AlphaFoldDB" id="A0A3R9F307"/>
<accession>A0A3R9F307</accession>
<dbReference type="Proteomes" id="UP000275331">
    <property type="component" value="Unassembled WGS sequence"/>
</dbReference>
<sequence>MILEYKTIPFNDKCSDAACIARIVEIFTLGKLRVQGARLTSLTGLIIPDTEADTEEINLLLMRCEKLCRTEENQFAVRNDAVTVTKAAMNSISGVSKSISEVRDRKFRGADRAEAERHYQTALSRLNHQKERLAYFKCLPGLLMHEAEFIGKGINLPLLHSFHSSVRIPVEPKSLLENLDISRAVQFITVELDKLVSAVNSIIKLCSPPTDRYELNNGGFIRAEAYREYFSADNNLLRAIISADEYVSSVLGSKKSYEQKKKFFSI</sequence>
<protein>
    <submittedName>
        <fullName evidence="1">Uncharacterized protein</fullName>
    </submittedName>
</protein>
<evidence type="ECO:0000313" key="2">
    <source>
        <dbReference type="Proteomes" id="UP000275331"/>
    </source>
</evidence>